<evidence type="ECO:0000313" key="5">
    <source>
        <dbReference type="EMBL" id="MBD1259355.1"/>
    </source>
</evidence>
<protein>
    <submittedName>
        <fullName evidence="6">Leucine rich repeat (LRR) protein</fullName>
    </submittedName>
</protein>
<evidence type="ECO:0000313" key="7">
    <source>
        <dbReference type="Proteomes" id="UP000245667"/>
    </source>
</evidence>
<dbReference type="PROSITE" id="PS51450">
    <property type="entry name" value="LRR"/>
    <property type="match status" value="4"/>
</dbReference>
<keyword evidence="8" id="KW-1185">Reference proteome</keyword>
<reference evidence="5 8" key="2">
    <citation type="submission" date="2020-07" db="EMBL/GenBank/DDBJ databases">
        <title>The draft genome sequence of Maribacter polysiphoniae KCTC 22021.</title>
        <authorList>
            <person name="Mu L."/>
        </authorList>
    </citation>
    <scope>NUCLEOTIDE SEQUENCE [LARGE SCALE GENOMIC DNA]</scope>
    <source>
        <strain evidence="5 8">KCTC 22021</strain>
    </source>
</reference>
<dbReference type="AlphaFoldDB" id="A0A316E2L8"/>
<dbReference type="EMBL" id="QGGQ01000002">
    <property type="protein sequence ID" value="PWK24917.1"/>
    <property type="molecule type" value="Genomic_DNA"/>
</dbReference>
<dbReference type="Pfam" id="PF16410">
    <property type="entry name" value="DUF5018"/>
    <property type="match status" value="1"/>
</dbReference>
<accession>A0A316E2L8</accession>
<dbReference type="InterPro" id="IPR055414">
    <property type="entry name" value="LRR_R13L4/SHOC2-like"/>
</dbReference>
<dbReference type="SUPFAM" id="SSF52058">
    <property type="entry name" value="L domain-like"/>
    <property type="match status" value="1"/>
</dbReference>
<dbReference type="InterPro" id="IPR032675">
    <property type="entry name" value="LRR_dom_sf"/>
</dbReference>
<dbReference type="InterPro" id="IPR032186">
    <property type="entry name" value="DUF5018"/>
</dbReference>
<feature type="domain" description="Disease resistance R13L4/SHOC-2-like LRR" evidence="4">
    <location>
        <begin position="322"/>
        <end position="425"/>
    </location>
</feature>
<dbReference type="PANTHER" id="PTHR48057">
    <property type="entry name" value="LEUCINE-RICH REPEAT SERINE/THREONINE-PROTEIN KINASE 1"/>
    <property type="match status" value="1"/>
</dbReference>
<dbReference type="EMBL" id="JACWLN010000001">
    <property type="protein sequence ID" value="MBD1259355.1"/>
    <property type="molecule type" value="Genomic_DNA"/>
</dbReference>
<keyword evidence="1" id="KW-0433">Leucine-rich repeat</keyword>
<evidence type="ECO:0000259" key="3">
    <source>
        <dbReference type="Pfam" id="PF16410"/>
    </source>
</evidence>
<dbReference type="InterPro" id="IPR052595">
    <property type="entry name" value="LRRC69/RLP"/>
</dbReference>
<evidence type="ECO:0000256" key="1">
    <source>
        <dbReference type="ARBA" id="ARBA00022614"/>
    </source>
</evidence>
<dbReference type="SMART" id="SM00364">
    <property type="entry name" value="LRR_BAC"/>
    <property type="match status" value="4"/>
</dbReference>
<dbReference type="InterPro" id="IPR001611">
    <property type="entry name" value="Leu-rich_rpt"/>
</dbReference>
<dbReference type="Gene3D" id="3.80.10.10">
    <property type="entry name" value="Ribonuclease Inhibitor"/>
    <property type="match status" value="2"/>
</dbReference>
<gene>
    <name evidence="5" type="ORF">HZY62_02050</name>
    <name evidence="6" type="ORF">LX92_01285</name>
</gene>
<organism evidence="6 7">
    <name type="scientific">Maribacter polysiphoniae</name>
    <dbReference type="NCBI Taxonomy" id="429344"/>
    <lineage>
        <taxon>Bacteria</taxon>
        <taxon>Pseudomonadati</taxon>
        <taxon>Bacteroidota</taxon>
        <taxon>Flavobacteriia</taxon>
        <taxon>Flavobacteriales</taxon>
        <taxon>Flavobacteriaceae</taxon>
        <taxon>Maribacter</taxon>
    </lineage>
</organism>
<dbReference type="RefSeq" id="WP_109649444.1">
    <property type="nucleotide sequence ID" value="NZ_JACWLN010000001.1"/>
</dbReference>
<proteinExistence type="predicted"/>
<dbReference type="Proteomes" id="UP000651837">
    <property type="component" value="Unassembled WGS sequence"/>
</dbReference>
<dbReference type="SMART" id="SM00369">
    <property type="entry name" value="LRR_TYP"/>
    <property type="match status" value="9"/>
</dbReference>
<evidence type="ECO:0000313" key="6">
    <source>
        <dbReference type="EMBL" id="PWK24917.1"/>
    </source>
</evidence>
<dbReference type="PANTHER" id="PTHR48057:SF18">
    <property type="entry name" value="REPEAT RECEPTOR-LIKE PROTEIN KINASE FAMILY PROTEIN, PUTATIVE-RELATED"/>
    <property type="match status" value="1"/>
</dbReference>
<dbReference type="InterPro" id="IPR003591">
    <property type="entry name" value="Leu-rich_rpt_typical-subtyp"/>
</dbReference>
<keyword evidence="2" id="KW-0677">Repeat</keyword>
<dbReference type="Proteomes" id="UP000245667">
    <property type="component" value="Unassembled WGS sequence"/>
</dbReference>
<evidence type="ECO:0000259" key="4">
    <source>
        <dbReference type="Pfam" id="PF23598"/>
    </source>
</evidence>
<dbReference type="OrthoDB" id="1466621at2"/>
<dbReference type="PROSITE" id="PS51257">
    <property type="entry name" value="PROKAR_LIPOPROTEIN"/>
    <property type="match status" value="1"/>
</dbReference>
<feature type="domain" description="DUF5018" evidence="3">
    <location>
        <begin position="17"/>
        <end position="124"/>
    </location>
</feature>
<sequence>MQKQHIYLLITILVMTMASCSKEDSETIQEPVKSSAKQITGFVLRAEDNAAITEDVTAVINETNKTISATVANGTDIKALTPMILISDKAAVNESGAKDFSSPVDYVVTAEDGTSATYTVTVGIALNSTKEILSFAFRKEDNQLYGDETITTIIDDANKTITATVSYSANAALLVPSIEVSPNASVSPDVAQDFSTPVAYTVTAEDGTTTEYQVTLEITFTDRDALIAIYNANPNNTLGWDLNDPEIENWVGVDLNNEGRVTVLGISSRLLITIPPEIGKLAHLETLFANNNNFTDVPQEFQELSNIVVLYLNNNDFTSVPEEVCQLSNLKILALSSLNLSSLPPEIGNLSQLTTLYLNDNRLTALPDELKQVSVLKILDLSYNNFTSFPTILFQIPSLTNLRLDNNQLTAISSQIELLTNLKDLRLNDNSIRFVPSNISKLTALKKLYLENNDIASISSSIGLLSNLEELTFKNNDLGSIPLEIKNLTNLKTLDLTINPELFAISQAICDLVNTGTDVRLDNQTTCQ</sequence>
<dbReference type="Gene3D" id="2.60.40.2340">
    <property type="match status" value="2"/>
</dbReference>
<name>A0A316E2L8_9FLAO</name>
<evidence type="ECO:0000256" key="2">
    <source>
        <dbReference type="ARBA" id="ARBA00022737"/>
    </source>
</evidence>
<dbReference type="Pfam" id="PF23598">
    <property type="entry name" value="LRR_14"/>
    <property type="match status" value="1"/>
</dbReference>
<reference evidence="6 7" key="1">
    <citation type="submission" date="2018-05" db="EMBL/GenBank/DDBJ databases">
        <title>Genomic Encyclopedia of Archaeal and Bacterial Type Strains, Phase II (KMG-II): from individual species to whole genera.</title>
        <authorList>
            <person name="Goeker M."/>
        </authorList>
    </citation>
    <scope>NUCLEOTIDE SEQUENCE [LARGE SCALE GENOMIC DNA]</scope>
    <source>
        <strain evidence="6 7">DSM 23514</strain>
    </source>
</reference>
<evidence type="ECO:0000313" key="8">
    <source>
        <dbReference type="Proteomes" id="UP000651837"/>
    </source>
</evidence>
<comment type="caution">
    <text evidence="6">The sequence shown here is derived from an EMBL/GenBank/DDBJ whole genome shotgun (WGS) entry which is preliminary data.</text>
</comment>